<dbReference type="GO" id="GO:0004523">
    <property type="term" value="F:RNA-DNA hybrid ribonuclease activity"/>
    <property type="evidence" value="ECO:0007669"/>
    <property type="project" value="InterPro"/>
</dbReference>
<evidence type="ECO:0000256" key="1">
    <source>
        <dbReference type="ARBA" id="ARBA00023172"/>
    </source>
</evidence>
<dbReference type="InterPro" id="IPR043128">
    <property type="entry name" value="Rev_trsase/Diguanyl_cyclase"/>
</dbReference>
<gene>
    <name evidence="5" type="primary">LOC110768210</name>
</gene>
<evidence type="ECO:0000313" key="4">
    <source>
        <dbReference type="Proteomes" id="UP000515124"/>
    </source>
</evidence>
<dbReference type="GO" id="GO:0006310">
    <property type="term" value="P:DNA recombination"/>
    <property type="evidence" value="ECO:0007669"/>
    <property type="project" value="UniProtKB-KW"/>
</dbReference>
<dbReference type="InterPro" id="IPR002156">
    <property type="entry name" value="RNaseH_domain"/>
</dbReference>
<sequence>MVADELPTPRRSKHPYWGRRDESKYCRYHRDHAHHTDDCYQLKEEIEALIRRGRLQQYVAGRAIPTEPVAPQEADPQPATTRMTIATISGGPTLAGDSNRAIKSYARTAVRVPTEAMSVGATERPLKMSRVTCEPISFTEEDQFGLHFPHTDPLVITAEIAQCEIARVFIDGGSSVNIIFLHVFEMLSISRDLLDRRCSPLVAFGGGHVQPLGHMHLTLSMGTHPRCASTTTSFVVVDCPTSYNVILGRPALVGLDATVSHKCLMLKFPTPGGVGCVRGSQSTARTCYASSVKLKTKLYRKTFSLTSGQEHPVPAKTLELDPREGIDPVNLKPVEELEKVAVYPDQPERFLQIGTKMTTVIREPLVKFLKANLDVFAWTHEDMTGINPEIITHRQDTRKTEGKWRMFVDFTDLNKACPKDSFPLPRIDQLVDATAGHELLSFMGAYSGYNQIHMHPDDQENTSFITDRGTYCYQVMPFGLKNAGATYQRLVNRIFSEQIGKSMEVYVDDMLVKSIKAEHHTTDLTTTFNILRHYGMKLNPTKCAFGVGSGKFLGFLTPPRTRKEVQSLTGRIASLNRFISKSTDRCLPFFKALRGRGKEIMWTKECAAAFDNLREHMGRAPILSKPEMGDILSLYVSTSSSAISSVLTREDNGTQRPVYYVSRALLDAETRYPDIEKLALALVVSARKLRPYFQAHPIRILTDQPLQQVLQKPETSGRLIKWAIELGEFDIEYRPRTAIKAQAMADFISEFTSAPSMQGNNIPLPNPIREADHHWILYVDGASNSQGCGAGLVLISPNATEVEYALRLGFRASNNEAEYEALIAGLRLAKELGAKKIQVRSDSQLVVNQVNEEYQARDDTMIAYVAKTKDLLSQFQTYELSQIPRSKNSRADSLAKLASAATSKIKRVVPIEFLAERSIDQTKQEVSMLNHGPNWMSPIRDFLTNGTLPNDKAEARRLKLRATRYTMLEDCLYKRGFSQPLLKCITSDQGRELLREAHEGICGDHSAAISLTTKILRRGYFWPTMNDDAKQLVRVCKPCQLFATIPHQPPEGLTTMSGPWPFAQWGLDLIGPMPNGKGQTKFAIVAVDYFTKWAEAEPLATITTTQVQSFVWKNLICRFGIPHSIITDNARQFDNAKFKAFCSGLNINLRFSSPAHPQANEQVEAVNKIIKRTIKKKLGAKKGNWPELLPEVLWAYRCTQRSSTGETPYSLSFGSEAVIPIEVGQPTRRVEHFAPEQSGIEQNLSLDLLEERRLQSILHLAAYQQRTTRFYNQKVRERNFRPGDLVLRKVLPGTRDPTAGTLGANWEGPYTVTDVARPGTYRLAHLNGKALPHPWNAEHLRQYFP</sequence>
<dbReference type="KEGG" id="pavi:110768210"/>
<dbReference type="GO" id="GO:0003676">
    <property type="term" value="F:nucleic acid binding"/>
    <property type="evidence" value="ECO:0007669"/>
    <property type="project" value="InterPro"/>
</dbReference>
<dbReference type="Gene3D" id="1.10.340.70">
    <property type="match status" value="1"/>
</dbReference>
<dbReference type="SUPFAM" id="SSF56672">
    <property type="entry name" value="DNA/RNA polymerases"/>
    <property type="match status" value="1"/>
</dbReference>
<accession>A0A6P5TJI9</accession>
<proteinExistence type="predicted"/>
<dbReference type="SUPFAM" id="SSF53098">
    <property type="entry name" value="Ribonuclease H-like"/>
    <property type="match status" value="2"/>
</dbReference>
<dbReference type="CDD" id="cd09279">
    <property type="entry name" value="RNase_HI_like"/>
    <property type="match status" value="1"/>
</dbReference>
<dbReference type="InterPro" id="IPR041588">
    <property type="entry name" value="Integrase_H2C2"/>
</dbReference>
<feature type="domain" description="Integrase catalytic" evidence="3">
    <location>
        <begin position="1057"/>
        <end position="1216"/>
    </location>
</feature>
<dbReference type="GO" id="GO:0015074">
    <property type="term" value="P:DNA integration"/>
    <property type="evidence" value="ECO:0007669"/>
    <property type="project" value="InterPro"/>
</dbReference>
<dbReference type="Pfam" id="PF00078">
    <property type="entry name" value="RVT_1"/>
    <property type="match status" value="1"/>
</dbReference>
<dbReference type="PANTHER" id="PTHR48475">
    <property type="entry name" value="RIBONUCLEASE H"/>
    <property type="match status" value="1"/>
</dbReference>
<dbReference type="InterPro" id="IPR036397">
    <property type="entry name" value="RNaseH_sf"/>
</dbReference>
<dbReference type="InterPro" id="IPR000477">
    <property type="entry name" value="RT_dom"/>
</dbReference>
<dbReference type="InterPro" id="IPR041577">
    <property type="entry name" value="RT_RNaseH_2"/>
</dbReference>
<dbReference type="Gene3D" id="3.10.20.370">
    <property type="match status" value="1"/>
</dbReference>
<dbReference type="RefSeq" id="XP_021827603.1">
    <property type="nucleotide sequence ID" value="XM_021971911.1"/>
</dbReference>
<dbReference type="InterPro" id="IPR001584">
    <property type="entry name" value="Integrase_cat-core"/>
</dbReference>
<keyword evidence="1" id="KW-0233">DNA recombination</keyword>
<dbReference type="PROSITE" id="PS50879">
    <property type="entry name" value="RNASE_H_1"/>
    <property type="match status" value="1"/>
</dbReference>
<dbReference type="Proteomes" id="UP000515124">
    <property type="component" value="Unplaced"/>
</dbReference>
<dbReference type="GeneID" id="110768210"/>
<dbReference type="Pfam" id="PF17919">
    <property type="entry name" value="RT_RNaseH_2"/>
    <property type="match status" value="1"/>
</dbReference>
<dbReference type="Pfam" id="PF17921">
    <property type="entry name" value="Integrase_H2C2"/>
    <property type="match status" value="1"/>
</dbReference>
<dbReference type="Gene3D" id="3.30.420.10">
    <property type="entry name" value="Ribonuclease H-like superfamily/Ribonuclease H"/>
    <property type="match status" value="2"/>
</dbReference>
<dbReference type="CDD" id="cd09274">
    <property type="entry name" value="RNase_HI_RT_Ty3"/>
    <property type="match status" value="1"/>
</dbReference>
<dbReference type="PROSITE" id="PS50994">
    <property type="entry name" value="INTEGRASE"/>
    <property type="match status" value="1"/>
</dbReference>
<dbReference type="InterPro" id="IPR012337">
    <property type="entry name" value="RNaseH-like_sf"/>
</dbReference>
<dbReference type="PANTHER" id="PTHR48475:SF2">
    <property type="entry name" value="RIBONUCLEASE H"/>
    <property type="match status" value="1"/>
</dbReference>
<protein>
    <submittedName>
        <fullName evidence="5">Uncharacterized protein LOC110768210</fullName>
    </submittedName>
</protein>
<organism evidence="4 5">
    <name type="scientific">Prunus avium</name>
    <name type="common">Cherry</name>
    <name type="synonym">Cerasus avium</name>
    <dbReference type="NCBI Taxonomy" id="42229"/>
    <lineage>
        <taxon>Eukaryota</taxon>
        <taxon>Viridiplantae</taxon>
        <taxon>Streptophyta</taxon>
        <taxon>Embryophyta</taxon>
        <taxon>Tracheophyta</taxon>
        <taxon>Spermatophyta</taxon>
        <taxon>Magnoliopsida</taxon>
        <taxon>eudicotyledons</taxon>
        <taxon>Gunneridae</taxon>
        <taxon>Pentapetalae</taxon>
        <taxon>rosids</taxon>
        <taxon>fabids</taxon>
        <taxon>Rosales</taxon>
        <taxon>Rosaceae</taxon>
        <taxon>Amygdaloideae</taxon>
        <taxon>Amygdaleae</taxon>
        <taxon>Prunus</taxon>
    </lineage>
</organism>
<feature type="domain" description="RNase H type-1" evidence="2">
    <location>
        <begin position="771"/>
        <end position="900"/>
    </location>
</feature>
<dbReference type="CDD" id="cd01647">
    <property type="entry name" value="RT_LTR"/>
    <property type="match status" value="1"/>
</dbReference>
<evidence type="ECO:0000313" key="5">
    <source>
        <dbReference type="RefSeq" id="XP_021827603.1"/>
    </source>
</evidence>
<dbReference type="CDD" id="cd00303">
    <property type="entry name" value="retropepsin_like"/>
    <property type="match status" value="1"/>
</dbReference>
<dbReference type="InterPro" id="IPR043502">
    <property type="entry name" value="DNA/RNA_pol_sf"/>
</dbReference>
<dbReference type="Pfam" id="PF13456">
    <property type="entry name" value="RVT_3"/>
    <property type="match status" value="1"/>
</dbReference>
<dbReference type="Pfam" id="PF00665">
    <property type="entry name" value="rve"/>
    <property type="match status" value="1"/>
</dbReference>
<reference evidence="5" key="1">
    <citation type="submission" date="2025-08" db="UniProtKB">
        <authorList>
            <consortium name="RefSeq"/>
        </authorList>
    </citation>
    <scope>IDENTIFICATION</scope>
</reference>
<dbReference type="Gene3D" id="3.30.70.270">
    <property type="match status" value="3"/>
</dbReference>
<evidence type="ECO:0000259" key="2">
    <source>
        <dbReference type="PROSITE" id="PS50879"/>
    </source>
</evidence>
<name>A0A6P5TJI9_PRUAV</name>
<keyword evidence="4" id="KW-1185">Reference proteome</keyword>
<evidence type="ECO:0000259" key="3">
    <source>
        <dbReference type="PROSITE" id="PS50994"/>
    </source>
</evidence>
<dbReference type="InterPro" id="IPR021109">
    <property type="entry name" value="Peptidase_aspartic_dom_sf"/>
</dbReference>
<dbReference type="Gene3D" id="2.40.70.10">
    <property type="entry name" value="Acid Proteases"/>
    <property type="match status" value="1"/>
</dbReference>